<evidence type="ECO:0000256" key="2">
    <source>
        <dbReference type="ARBA" id="ARBA00022729"/>
    </source>
</evidence>
<dbReference type="RefSeq" id="WP_013598662.1">
    <property type="nucleotide sequence ID" value="NC_015144.1"/>
</dbReference>
<dbReference type="InterPro" id="IPR052206">
    <property type="entry name" value="Retinol_saturase"/>
</dbReference>
<evidence type="ECO:0000256" key="1">
    <source>
        <dbReference type="ARBA" id="ARBA00022630"/>
    </source>
</evidence>
<dbReference type="HOGENOM" id="CLU_019722_1_2_10"/>
<evidence type="ECO:0000256" key="3">
    <source>
        <dbReference type="ARBA" id="ARBA00022827"/>
    </source>
</evidence>
<dbReference type="KEGG" id="wvi:Weevi_1573"/>
<keyword evidence="2" id="KW-0732">Signal</keyword>
<dbReference type="EMBL" id="CP002455">
    <property type="protein sequence ID" value="ADX68273.1"/>
    <property type="molecule type" value="Genomic_DNA"/>
</dbReference>
<evidence type="ECO:0000313" key="6">
    <source>
        <dbReference type="EMBL" id="ADX68273.1"/>
    </source>
</evidence>
<dbReference type="GO" id="GO:0051786">
    <property type="term" value="F:all-trans-retinol 13,14-reductase activity"/>
    <property type="evidence" value="ECO:0007669"/>
    <property type="project" value="UniProtKB-EC"/>
</dbReference>
<dbReference type="Proteomes" id="UP000008641">
    <property type="component" value="Chromosome"/>
</dbReference>
<keyword evidence="3" id="KW-0274">FAD</keyword>
<dbReference type="PANTHER" id="PTHR46091">
    <property type="entry name" value="BLR7054 PROTEIN"/>
    <property type="match status" value="1"/>
</dbReference>
<dbReference type="PRINTS" id="PR00411">
    <property type="entry name" value="PNDRDTASEI"/>
</dbReference>
<reference evidence="6 7" key="1">
    <citation type="journal article" date="2011" name="Stand. Genomic Sci.">
        <title>Complete genome sequence of Weeksella virosa type strain (9751).</title>
        <authorList>
            <person name="Lang E."/>
            <person name="Teshima H."/>
            <person name="Lucas S."/>
            <person name="Lapidus A."/>
            <person name="Hammon N."/>
            <person name="Deshpande S."/>
            <person name="Nolan M."/>
            <person name="Cheng J.F."/>
            <person name="Pitluck S."/>
            <person name="Liolios K."/>
            <person name="Pagani I."/>
            <person name="Mikhailova N."/>
            <person name="Ivanova N."/>
            <person name="Mavromatis K."/>
            <person name="Pati A."/>
            <person name="Tapia R."/>
            <person name="Han C."/>
            <person name="Goodwin L."/>
            <person name="Chen A."/>
            <person name="Palaniappan K."/>
            <person name="Land M."/>
            <person name="Hauser L."/>
            <person name="Chang Y.J."/>
            <person name="Jeffries C.D."/>
            <person name="Brambilla E.M."/>
            <person name="Kopitz M."/>
            <person name="Rohde M."/>
            <person name="Goker M."/>
            <person name="Tindall B.J."/>
            <person name="Detter J.C."/>
            <person name="Woyke T."/>
            <person name="Bristow J."/>
            <person name="Eisen J.A."/>
            <person name="Markowitz V."/>
            <person name="Hugenholtz P."/>
            <person name="Klenk H.P."/>
            <person name="Kyrpides N.C."/>
        </authorList>
    </citation>
    <scope>NUCLEOTIDE SEQUENCE [LARGE SCALE GENOMIC DNA]</scope>
    <source>
        <strain evidence="7">ATCC 43766 / DSM 16922 / JCM 21250 / NBRC 16016 / NCTC 11634 / CL345/78</strain>
    </source>
</reference>
<dbReference type="eggNOG" id="COG1233">
    <property type="taxonomic scope" value="Bacteria"/>
</dbReference>
<evidence type="ECO:0000256" key="4">
    <source>
        <dbReference type="ARBA" id="ARBA00022857"/>
    </source>
</evidence>
<dbReference type="Gene3D" id="3.50.50.60">
    <property type="entry name" value="FAD/NAD(P)-binding domain"/>
    <property type="match status" value="2"/>
</dbReference>
<reference evidence="7" key="2">
    <citation type="journal article" date="2011" name="Stand. Genomic Sci.">
        <title>Complete genome sequence of Weeksella virosa type strain (9751T).</title>
        <authorList>
            <person name="Lang E."/>
            <person name="Teshima H."/>
            <person name="Lucas S."/>
            <person name="Lapidus A."/>
            <person name="Hammon N."/>
            <person name="Deshpande S."/>
            <person name="Nolan M."/>
            <person name="Cheng J."/>
            <person name="Pitluck S."/>
            <person name="Liolios K."/>
            <person name="Pagani I."/>
            <person name="Mikhailova N."/>
            <person name="Ivanova N."/>
            <person name="Mavromatis K."/>
            <person name="Pati A."/>
            <person name="Tapia R."/>
            <person name="Han C."/>
            <person name="Goodwin L."/>
            <person name="Chen A."/>
            <person name="Palaniappan K."/>
            <person name="Land M."/>
            <person name="Hauser L."/>
            <person name="Chang Y."/>
            <person name="Jeffries C."/>
            <person name="Brambilla E."/>
            <person name="Kopitz M."/>
            <person name="Rohde M."/>
            <person name="Goker M."/>
            <person name="Tindall B."/>
            <person name="Detter J."/>
            <person name="Woyke T."/>
            <person name="Bristow J."/>
            <person name="Eisen J."/>
            <person name="Markowitz V."/>
            <person name="Hugenholtz P."/>
            <person name="Klenk H."/>
            <person name="Kyrpides N."/>
        </authorList>
    </citation>
    <scope>NUCLEOTIDE SEQUENCE [LARGE SCALE GENOMIC DNA]</scope>
    <source>
        <strain evidence="7">ATCC 43766 / DSM 16922 / JCM 21250 / NBRC 16016 / NCTC 11634 / CL345/78</strain>
    </source>
</reference>
<protein>
    <submittedName>
        <fullName evidence="6">All-trans-retinol 13,14-reductase</fullName>
        <ecNumber evidence="6">1.3.99.23</ecNumber>
    </submittedName>
</protein>
<dbReference type="STRING" id="865938.Weevi_1573"/>
<sequence>MKQYDTVIIGSGLGGLVTAVILAKEGQKVIVLEKNNQFGGNLQTFTRNKTIFDTGVHYIGGLDLGQNLYQYFTYLEIMPHLKLQKLDENCFDQISFDDVEETFCLAQGYENFIQQLVKHFPKEEKALRKYCQTIEKICDAFPMYNLKKGKMTYDDDILSIRLVDFLDEITDNQLLKSVLVGNNFLYVGEAETTPLYVHALSVNSYMKSAWRCIDGGSQIAKQLIRVLKKYGGEVVKYQEVVGFKVENQSIKSCTTKDGSIYLADNFVSNINLNDTIRLVGEQHFPKPFNRRINGLRFTPSVFSLYLVLKPESLPYFPYNFYHHQSKKNYLNEHLLDTSQWPSVYIATFTANGKKQQWAEGMTVMTYMDYEELAEWHKTVNVSTNDNYGKRGMRYEAFKKRKTNKLLDELEKKFPLIREKIQHVYTSTPLTYRDFIGSKNGNLYGYVKDANAPMKTFISAKTKLKNLFITGQNVRMHGVLGVTIGAFVTGSEMLNGYDELLDKVIASQK</sequence>
<dbReference type="Pfam" id="PF13450">
    <property type="entry name" value="NAD_binding_8"/>
    <property type="match status" value="1"/>
</dbReference>
<accession>F0NZ56</accession>
<evidence type="ECO:0000313" key="7">
    <source>
        <dbReference type="Proteomes" id="UP000008641"/>
    </source>
</evidence>
<name>F0NZ56_WEEVC</name>
<keyword evidence="5" id="KW-0520">NAD</keyword>
<proteinExistence type="predicted"/>
<dbReference type="EC" id="1.3.99.23" evidence="6"/>
<dbReference type="InterPro" id="IPR036188">
    <property type="entry name" value="FAD/NAD-bd_sf"/>
</dbReference>
<dbReference type="PANTHER" id="PTHR46091:SF3">
    <property type="entry name" value="AMINE OXIDASE DOMAIN-CONTAINING PROTEIN"/>
    <property type="match status" value="1"/>
</dbReference>
<organism evidence="6 7">
    <name type="scientific">Weeksella virosa (strain ATCC 43766 / DSM 16922 / JCM 21250 / CCUG 30538 / CDC 9751 / IAM 14551 / NBRC 16016 / NCTC 11634 / CL345/78)</name>
    <dbReference type="NCBI Taxonomy" id="865938"/>
    <lineage>
        <taxon>Bacteria</taxon>
        <taxon>Pseudomonadati</taxon>
        <taxon>Bacteroidota</taxon>
        <taxon>Flavobacteriia</taxon>
        <taxon>Flavobacteriales</taxon>
        <taxon>Weeksellaceae</taxon>
        <taxon>Weeksella</taxon>
    </lineage>
</organism>
<evidence type="ECO:0000256" key="5">
    <source>
        <dbReference type="ARBA" id="ARBA00023027"/>
    </source>
</evidence>
<keyword evidence="7" id="KW-1185">Reference proteome</keyword>
<dbReference type="SUPFAM" id="SSF51905">
    <property type="entry name" value="FAD/NAD(P)-binding domain"/>
    <property type="match status" value="1"/>
</dbReference>
<dbReference type="AlphaFoldDB" id="F0NZ56"/>
<keyword evidence="1" id="KW-0285">Flavoprotein</keyword>
<keyword evidence="4" id="KW-0521">NADP</keyword>
<keyword evidence="6" id="KW-0560">Oxidoreductase</keyword>
<gene>
    <name evidence="6" type="ordered locus">Weevi_1573</name>
</gene>